<accession>A0A366H4I7</accession>
<gene>
    <name evidence="1" type="ORF">DES53_11564</name>
</gene>
<evidence type="ECO:0000313" key="1">
    <source>
        <dbReference type="EMBL" id="RBP36923.1"/>
    </source>
</evidence>
<dbReference type="EMBL" id="QNRR01000015">
    <property type="protein sequence ID" value="RBP36923.1"/>
    <property type="molecule type" value="Genomic_DNA"/>
</dbReference>
<dbReference type="AlphaFoldDB" id="A0A366H4I7"/>
<dbReference type="Proteomes" id="UP000253426">
    <property type="component" value="Unassembled WGS sequence"/>
</dbReference>
<sequence length="30" mass="3242">MSLREQQAASDGEAVGVLHHFIGPVFMGTR</sequence>
<reference evidence="1 2" key="1">
    <citation type="submission" date="2018-06" db="EMBL/GenBank/DDBJ databases">
        <title>Genomic Encyclopedia of Type Strains, Phase IV (KMG-IV): sequencing the most valuable type-strain genomes for metagenomic binning, comparative biology and taxonomic classification.</title>
        <authorList>
            <person name="Goeker M."/>
        </authorList>
    </citation>
    <scope>NUCLEOTIDE SEQUENCE [LARGE SCALE GENOMIC DNA]</scope>
    <source>
        <strain evidence="1 2">DSM 25532</strain>
    </source>
</reference>
<keyword evidence="2" id="KW-1185">Reference proteome</keyword>
<protein>
    <submittedName>
        <fullName evidence="1">Uncharacterized protein</fullName>
    </submittedName>
</protein>
<comment type="caution">
    <text evidence="1">The sequence shown here is derived from an EMBL/GenBank/DDBJ whole genome shotgun (WGS) entry which is preliminary data.</text>
</comment>
<organism evidence="1 2">
    <name type="scientific">Roseimicrobium gellanilyticum</name>
    <dbReference type="NCBI Taxonomy" id="748857"/>
    <lineage>
        <taxon>Bacteria</taxon>
        <taxon>Pseudomonadati</taxon>
        <taxon>Verrucomicrobiota</taxon>
        <taxon>Verrucomicrobiia</taxon>
        <taxon>Verrucomicrobiales</taxon>
        <taxon>Verrucomicrobiaceae</taxon>
        <taxon>Roseimicrobium</taxon>
    </lineage>
</organism>
<proteinExistence type="predicted"/>
<name>A0A366H4I7_9BACT</name>
<evidence type="ECO:0000313" key="2">
    <source>
        <dbReference type="Proteomes" id="UP000253426"/>
    </source>
</evidence>